<reference evidence="3" key="1">
    <citation type="submission" date="2021-01" db="EMBL/GenBank/DDBJ databases">
        <authorList>
            <person name="Corre E."/>
            <person name="Pelletier E."/>
            <person name="Niang G."/>
            <person name="Scheremetjew M."/>
            <person name="Finn R."/>
            <person name="Kale V."/>
            <person name="Holt S."/>
            <person name="Cochrane G."/>
            <person name="Meng A."/>
            <person name="Brown T."/>
            <person name="Cohen L."/>
        </authorList>
    </citation>
    <scope>NUCLEOTIDE SEQUENCE</scope>
    <source>
        <strain evidence="3">CCMP 2712</strain>
    </source>
</reference>
<accession>A0A7S4V2C8</accession>
<name>A0A7S4V2C8_GUITH</name>
<feature type="region of interest" description="Disordered" evidence="1">
    <location>
        <begin position="512"/>
        <end position="533"/>
    </location>
</feature>
<proteinExistence type="predicted"/>
<keyword evidence="2" id="KW-0472">Membrane</keyword>
<evidence type="ECO:0000256" key="2">
    <source>
        <dbReference type="SAM" id="Phobius"/>
    </source>
</evidence>
<dbReference type="EMBL" id="HBKN01052620">
    <property type="protein sequence ID" value="CAE2343473.1"/>
    <property type="molecule type" value="Transcribed_RNA"/>
</dbReference>
<dbReference type="AlphaFoldDB" id="A0A7S4V2C8"/>
<keyword evidence="2" id="KW-1133">Transmembrane helix</keyword>
<organism evidence="3">
    <name type="scientific">Guillardia theta</name>
    <name type="common">Cryptophyte</name>
    <name type="synonym">Cryptomonas phi</name>
    <dbReference type="NCBI Taxonomy" id="55529"/>
    <lineage>
        <taxon>Eukaryota</taxon>
        <taxon>Cryptophyceae</taxon>
        <taxon>Pyrenomonadales</taxon>
        <taxon>Geminigeraceae</taxon>
        <taxon>Guillardia</taxon>
    </lineage>
</organism>
<protein>
    <submittedName>
        <fullName evidence="3">Uncharacterized protein</fullName>
    </submittedName>
</protein>
<sequence length="618" mass="68018">MSQLNVKFGVALDIVCDVAFGDASDRIVRQFLNARTINGTAIFLIEQALESYPCSSQKDEMELEKMSQKLIMRRATQCTKEQARAVMSMIAKEVVLRFAPVSYGEDEVNDFYLGENGILFTSDFLQKLCAAGLVRRPRTWSAPKTGFFGEPWDEVRNPAESTEDLLDYMGGLVPALFYFADAELRTKHGSVEFPELRHATLMPLSNVLKKAMDRGTVSLAFVVSIQAALLSLVCVNGERRCKRVHITTKAAFAKAAQQLGGALAALEGESFRGRHTEISTRNVQMFKAWVDHVHALQTSPPPVGTHVPEILAIAERQRDQALLENPWVAGQYLLVLCLGVGMGGGVISIDDFGQTSFVLHVGNALRTVGALGESDSAQLLEMLTHTFDEDCKSIWFAGVPRNNFSKHWFHRMGMDVTLMKNRKLTSIEAEDISLAFKRAAAADFADLALMGSADPLQVILQAIREAFEEDPLVGINLGAVGAQLLPLAQHLVNELGLQDEVVANLVQLGQDMERSSGTRKKGRHRENNDSAGPDRRHALYLTIIGALFMKCERDAPESSDPLHLGRNPDGGAPTMRAIDRDTLPPCSPLERAYLKRAGAVLVAFIQNIKATNYRLLTL</sequence>
<evidence type="ECO:0000313" key="3">
    <source>
        <dbReference type="EMBL" id="CAE2343473.1"/>
    </source>
</evidence>
<feature type="transmembrane region" description="Helical" evidence="2">
    <location>
        <begin position="215"/>
        <end position="235"/>
    </location>
</feature>
<evidence type="ECO:0000256" key="1">
    <source>
        <dbReference type="SAM" id="MobiDB-lite"/>
    </source>
</evidence>
<gene>
    <name evidence="3" type="ORF">GTHE00462_LOCUS41086</name>
</gene>
<keyword evidence="2" id="KW-0812">Transmembrane</keyword>